<protein>
    <submittedName>
        <fullName evidence="2">Uncharacterized protein</fullName>
    </submittedName>
</protein>
<proteinExistence type="predicted"/>
<name>A0ABP7TJN1_9ACTN</name>
<evidence type="ECO:0000313" key="2">
    <source>
        <dbReference type="EMBL" id="GAA4027286.1"/>
    </source>
</evidence>
<dbReference type="RefSeq" id="WP_345571005.1">
    <property type="nucleotide sequence ID" value="NZ_BAAAZX010000041.1"/>
</dbReference>
<organism evidence="2 3">
    <name type="scientific">Streptomyces plumbiresistens</name>
    <dbReference type="NCBI Taxonomy" id="511811"/>
    <lineage>
        <taxon>Bacteria</taxon>
        <taxon>Bacillati</taxon>
        <taxon>Actinomycetota</taxon>
        <taxon>Actinomycetes</taxon>
        <taxon>Kitasatosporales</taxon>
        <taxon>Streptomycetaceae</taxon>
        <taxon>Streptomyces</taxon>
    </lineage>
</organism>
<dbReference type="Pfam" id="PF13560">
    <property type="entry name" value="HTH_31"/>
    <property type="match status" value="1"/>
</dbReference>
<sequence length="344" mass="37596">MTSPSRARRTVRRTARHHIGLGVFLGALKDRCRLTFAELAARTAELEDTTAVSASTLKRALYRGAVPQEHVVTAYVRACGATAEEERDALKLWRAARAEDRGILASLRAPSVTSIRTSADLDAALAAAYERAGAPPLRVLQLRAATDEADGALLLPLTTAWRITRREGRPANWTQCEAFLRACGIHPRRMRPWQEAFQRTQAPDQTERATPAGRGPRWWTGRHHLYFPSTQNCPVCDKDLTTPKRPAAADRTGNQQQAAGAPTPTRALTATLNRLLSTQARRNGTAPDTDLDAIAVADGTIHLFECKHQTDPGAGSASAPRQPRPSAPARRTNHASRIRQVQPT</sequence>
<keyword evidence="3" id="KW-1185">Reference proteome</keyword>
<evidence type="ECO:0000313" key="3">
    <source>
        <dbReference type="Proteomes" id="UP001500456"/>
    </source>
</evidence>
<reference evidence="3" key="1">
    <citation type="journal article" date="2019" name="Int. J. Syst. Evol. Microbiol.">
        <title>The Global Catalogue of Microorganisms (GCM) 10K type strain sequencing project: providing services to taxonomists for standard genome sequencing and annotation.</title>
        <authorList>
            <consortium name="The Broad Institute Genomics Platform"/>
            <consortium name="The Broad Institute Genome Sequencing Center for Infectious Disease"/>
            <person name="Wu L."/>
            <person name="Ma J."/>
        </authorList>
    </citation>
    <scope>NUCLEOTIDE SEQUENCE [LARGE SCALE GENOMIC DNA]</scope>
    <source>
        <strain evidence="3">JCM 16924</strain>
    </source>
</reference>
<comment type="caution">
    <text evidence="2">The sequence shown here is derived from an EMBL/GenBank/DDBJ whole genome shotgun (WGS) entry which is preliminary data.</text>
</comment>
<gene>
    <name evidence="2" type="ORF">GCM10022232_86340</name>
</gene>
<evidence type="ECO:0000256" key="1">
    <source>
        <dbReference type="SAM" id="MobiDB-lite"/>
    </source>
</evidence>
<dbReference type="EMBL" id="BAAAZX010000041">
    <property type="protein sequence ID" value="GAA4027286.1"/>
    <property type="molecule type" value="Genomic_DNA"/>
</dbReference>
<accession>A0ABP7TJN1</accession>
<feature type="region of interest" description="Disordered" evidence="1">
    <location>
        <begin position="308"/>
        <end position="344"/>
    </location>
</feature>
<feature type="region of interest" description="Disordered" evidence="1">
    <location>
        <begin position="236"/>
        <end position="265"/>
    </location>
</feature>
<dbReference type="Proteomes" id="UP001500456">
    <property type="component" value="Unassembled WGS sequence"/>
</dbReference>